<feature type="domain" description="Glycosyl transferase family 1" evidence="1">
    <location>
        <begin position="2"/>
        <end position="45"/>
    </location>
</feature>
<evidence type="ECO:0000313" key="2">
    <source>
        <dbReference type="EMBL" id="MET4716131.1"/>
    </source>
</evidence>
<keyword evidence="3" id="KW-1185">Reference proteome</keyword>
<comment type="caution">
    <text evidence="2">The sequence shown here is derived from an EMBL/GenBank/DDBJ whole genome shotgun (WGS) entry which is preliminary data.</text>
</comment>
<gene>
    <name evidence="2" type="ORF">ABIF63_000234</name>
</gene>
<name>A0ABV2RGR8_BRAJP</name>
<proteinExistence type="predicted"/>
<reference evidence="2 3" key="1">
    <citation type="submission" date="2024-06" db="EMBL/GenBank/DDBJ databases">
        <title>Genomic Encyclopedia of Type Strains, Phase V (KMG-V): Genome sequencing to study the core and pangenomes of soil and plant-associated prokaryotes.</title>
        <authorList>
            <person name="Whitman W."/>
        </authorList>
    </citation>
    <scope>NUCLEOTIDE SEQUENCE [LARGE SCALE GENOMIC DNA]</scope>
    <source>
        <strain evidence="2 3">USDA 160</strain>
    </source>
</reference>
<dbReference type="Gene3D" id="3.40.50.2000">
    <property type="entry name" value="Glycogen Phosphorylase B"/>
    <property type="match status" value="1"/>
</dbReference>
<organism evidence="2 3">
    <name type="scientific">Bradyrhizobium japonicum</name>
    <dbReference type="NCBI Taxonomy" id="375"/>
    <lineage>
        <taxon>Bacteria</taxon>
        <taxon>Pseudomonadati</taxon>
        <taxon>Pseudomonadota</taxon>
        <taxon>Alphaproteobacteria</taxon>
        <taxon>Hyphomicrobiales</taxon>
        <taxon>Nitrobacteraceae</taxon>
        <taxon>Bradyrhizobium</taxon>
    </lineage>
</organism>
<evidence type="ECO:0000313" key="3">
    <source>
        <dbReference type="Proteomes" id="UP001549291"/>
    </source>
</evidence>
<dbReference type="Pfam" id="PF00534">
    <property type="entry name" value="Glycos_transf_1"/>
    <property type="match status" value="1"/>
</dbReference>
<dbReference type="PANTHER" id="PTHR12526">
    <property type="entry name" value="GLYCOSYLTRANSFERASE"/>
    <property type="match status" value="1"/>
</dbReference>
<dbReference type="SUPFAM" id="SSF53756">
    <property type="entry name" value="UDP-Glycosyltransferase/glycogen phosphorylase"/>
    <property type="match status" value="1"/>
</dbReference>
<evidence type="ECO:0000259" key="1">
    <source>
        <dbReference type="Pfam" id="PF00534"/>
    </source>
</evidence>
<accession>A0ABV2RGR8</accession>
<dbReference type="EMBL" id="JBEPTQ010000001">
    <property type="protein sequence ID" value="MET4716131.1"/>
    <property type="molecule type" value="Genomic_DNA"/>
</dbReference>
<dbReference type="InterPro" id="IPR001296">
    <property type="entry name" value="Glyco_trans_1"/>
</dbReference>
<dbReference type="PANTHER" id="PTHR12526:SF595">
    <property type="entry name" value="BLL5217 PROTEIN"/>
    <property type="match status" value="1"/>
</dbReference>
<sequence>MIEAMACGTPVIAYRSGSVPEVVDDGVTGFIVDGEEQAIKAVKELGRLDIRVVRARFEERFAASRMANEYESRYRGLLAGRLA</sequence>
<protein>
    <submittedName>
        <fullName evidence="2">Glycosyltransferase involved in cell wall biosynthesis</fullName>
    </submittedName>
</protein>
<dbReference type="Proteomes" id="UP001549291">
    <property type="component" value="Unassembled WGS sequence"/>
</dbReference>